<dbReference type="AlphaFoldDB" id="A0AAD4N776"/>
<gene>
    <name evidence="7" type="ORF">DdX_06466</name>
</gene>
<dbReference type="Pfam" id="PF04241">
    <property type="entry name" value="DUF423"/>
    <property type="match status" value="1"/>
</dbReference>
<feature type="transmembrane region" description="Helical" evidence="6">
    <location>
        <begin position="65"/>
        <end position="83"/>
    </location>
</feature>
<keyword evidence="5 6" id="KW-0472">Membrane</keyword>
<keyword evidence="8" id="KW-1185">Reference proteome</keyword>
<proteinExistence type="inferred from homology"/>
<evidence type="ECO:0000313" key="8">
    <source>
        <dbReference type="Proteomes" id="UP001201812"/>
    </source>
</evidence>
<dbReference type="Proteomes" id="UP001201812">
    <property type="component" value="Unassembled WGS sequence"/>
</dbReference>
<evidence type="ECO:0000256" key="3">
    <source>
        <dbReference type="ARBA" id="ARBA00022692"/>
    </source>
</evidence>
<accession>A0AAD4N776</accession>
<protein>
    <submittedName>
        <fullName evidence="7">Transmembrane protein like protein</fullName>
    </submittedName>
</protein>
<name>A0AAD4N776_9BILA</name>
<comment type="caution">
    <text evidence="7">The sequence shown here is derived from an EMBL/GenBank/DDBJ whole genome shotgun (WGS) entry which is preliminary data.</text>
</comment>
<evidence type="ECO:0000256" key="2">
    <source>
        <dbReference type="ARBA" id="ARBA00006208"/>
    </source>
</evidence>
<reference evidence="7" key="1">
    <citation type="submission" date="2022-01" db="EMBL/GenBank/DDBJ databases">
        <title>Genome Sequence Resource for Two Populations of Ditylenchus destructor, the Migratory Endoparasitic Phytonematode.</title>
        <authorList>
            <person name="Zhang H."/>
            <person name="Lin R."/>
            <person name="Xie B."/>
        </authorList>
    </citation>
    <scope>NUCLEOTIDE SEQUENCE</scope>
    <source>
        <strain evidence="7">BazhouSP</strain>
    </source>
</reference>
<dbReference type="PANTHER" id="PTHR43461">
    <property type="entry name" value="TRANSMEMBRANE PROTEIN 256"/>
    <property type="match status" value="1"/>
</dbReference>
<dbReference type="PANTHER" id="PTHR43461:SF1">
    <property type="entry name" value="TRANSMEMBRANE PROTEIN 256"/>
    <property type="match status" value="1"/>
</dbReference>
<evidence type="ECO:0000313" key="7">
    <source>
        <dbReference type="EMBL" id="KAI1718052.1"/>
    </source>
</evidence>
<comment type="similarity">
    <text evidence="2">Belongs to the TMEM256 family.</text>
</comment>
<comment type="subcellular location">
    <subcellularLocation>
        <location evidence="1">Membrane</location>
        <topology evidence="1">Multi-pass membrane protein</topology>
    </subcellularLocation>
</comment>
<feature type="transmembrane region" description="Helical" evidence="6">
    <location>
        <begin position="157"/>
        <end position="173"/>
    </location>
</feature>
<keyword evidence="3 6" id="KW-0812">Transmembrane</keyword>
<dbReference type="GO" id="GO:0016020">
    <property type="term" value="C:membrane"/>
    <property type="evidence" value="ECO:0007669"/>
    <property type="project" value="UniProtKB-SubCell"/>
</dbReference>
<dbReference type="InterPro" id="IPR006696">
    <property type="entry name" value="DUF423"/>
</dbReference>
<dbReference type="EMBL" id="JAKKPZ010000008">
    <property type="protein sequence ID" value="KAI1718052.1"/>
    <property type="molecule type" value="Genomic_DNA"/>
</dbReference>
<evidence type="ECO:0000256" key="5">
    <source>
        <dbReference type="ARBA" id="ARBA00023136"/>
    </source>
</evidence>
<evidence type="ECO:0000256" key="4">
    <source>
        <dbReference type="ARBA" id="ARBA00022989"/>
    </source>
</evidence>
<feature type="transmembrane region" description="Helical" evidence="6">
    <location>
        <begin position="124"/>
        <end position="145"/>
    </location>
</feature>
<sequence>MSDLVRNYVNPIIDLFRKPPDTSYPSSGRTGVMTTHSTSTMPSSCCGRSRADLWGFRPGTSCRRWVQIAGFSAGTAVLMAAYGRHVIASEEWRIDERRKKAFEDGSKHHLIQSLGLLCAHKARYPFVTAALFSSGIIMFCGPCYAYSIWNEDRLRKLTPIGGLMFILAWFSFML</sequence>
<organism evidence="7 8">
    <name type="scientific">Ditylenchus destructor</name>
    <dbReference type="NCBI Taxonomy" id="166010"/>
    <lineage>
        <taxon>Eukaryota</taxon>
        <taxon>Metazoa</taxon>
        <taxon>Ecdysozoa</taxon>
        <taxon>Nematoda</taxon>
        <taxon>Chromadorea</taxon>
        <taxon>Rhabditida</taxon>
        <taxon>Tylenchina</taxon>
        <taxon>Tylenchomorpha</taxon>
        <taxon>Sphaerularioidea</taxon>
        <taxon>Anguinidae</taxon>
        <taxon>Anguininae</taxon>
        <taxon>Ditylenchus</taxon>
    </lineage>
</organism>
<evidence type="ECO:0000256" key="6">
    <source>
        <dbReference type="SAM" id="Phobius"/>
    </source>
</evidence>
<keyword evidence="4 6" id="KW-1133">Transmembrane helix</keyword>
<evidence type="ECO:0000256" key="1">
    <source>
        <dbReference type="ARBA" id="ARBA00004141"/>
    </source>
</evidence>